<evidence type="ECO:0000313" key="2">
    <source>
        <dbReference type="EMBL" id="OGE73759.1"/>
    </source>
</evidence>
<dbReference type="STRING" id="1817821.A2717_04005"/>
<evidence type="ECO:0000256" key="1">
    <source>
        <dbReference type="SAM" id="Phobius"/>
    </source>
</evidence>
<dbReference type="EMBL" id="MFEH01000005">
    <property type="protein sequence ID" value="OGE73759.1"/>
    <property type="molecule type" value="Genomic_DNA"/>
</dbReference>
<gene>
    <name evidence="2" type="ORF">A2717_04005</name>
</gene>
<keyword evidence="1" id="KW-0472">Membrane</keyword>
<organism evidence="2 3">
    <name type="scientific">Candidatus Doudnabacteria bacterium RIFCSPHIGHO2_01_FULL_41_86</name>
    <dbReference type="NCBI Taxonomy" id="1817821"/>
    <lineage>
        <taxon>Bacteria</taxon>
        <taxon>Candidatus Doudnaibacteriota</taxon>
    </lineage>
</organism>
<reference evidence="2 3" key="1">
    <citation type="journal article" date="2016" name="Nat. Commun.">
        <title>Thousands of microbial genomes shed light on interconnected biogeochemical processes in an aquifer system.</title>
        <authorList>
            <person name="Anantharaman K."/>
            <person name="Brown C.T."/>
            <person name="Hug L.A."/>
            <person name="Sharon I."/>
            <person name="Castelle C.J."/>
            <person name="Probst A.J."/>
            <person name="Thomas B.C."/>
            <person name="Singh A."/>
            <person name="Wilkins M.J."/>
            <person name="Karaoz U."/>
            <person name="Brodie E.L."/>
            <person name="Williams K.H."/>
            <person name="Hubbard S.S."/>
            <person name="Banfield J.F."/>
        </authorList>
    </citation>
    <scope>NUCLEOTIDE SEQUENCE [LARGE SCALE GENOMIC DNA]</scope>
</reference>
<accession>A0A1F5N7Y8</accession>
<sequence>MKLAVKFSDIQIAKIADIAANIGLIFFAAVVLPGIFDKFRPWFALMGLFIALIFWTFSLILLTRRTKYD</sequence>
<evidence type="ECO:0000313" key="3">
    <source>
        <dbReference type="Proteomes" id="UP000177610"/>
    </source>
</evidence>
<dbReference type="Proteomes" id="UP000177610">
    <property type="component" value="Unassembled WGS sequence"/>
</dbReference>
<dbReference type="AlphaFoldDB" id="A0A1F5N7Y8"/>
<name>A0A1F5N7Y8_9BACT</name>
<feature type="transmembrane region" description="Helical" evidence="1">
    <location>
        <begin position="42"/>
        <end position="62"/>
    </location>
</feature>
<feature type="transmembrane region" description="Helical" evidence="1">
    <location>
        <begin position="12"/>
        <end position="36"/>
    </location>
</feature>
<proteinExistence type="predicted"/>
<comment type="caution">
    <text evidence="2">The sequence shown here is derived from an EMBL/GenBank/DDBJ whole genome shotgun (WGS) entry which is preliminary data.</text>
</comment>
<keyword evidence="1" id="KW-1133">Transmembrane helix</keyword>
<keyword evidence="1" id="KW-0812">Transmembrane</keyword>
<protein>
    <submittedName>
        <fullName evidence="2">Uncharacterized protein</fullName>
    </submittedName>
</protein>